<evidence type="ECO:0000313" key="1">
    <source>
        <dbReference type="EMBL" id="KAH3699367.1"/>
    </source>
</evidence>
<gene>
    <name evidence="1" type="ORF">DPMN_074323</name>
</gene>
<accession>A0A9D3YES3</accession>
<reference evidence="1" key="1">
    <citation type="journal article" date="2019" name="bioRxiv">
        <title>The Genome of the Zebra Mussel, Dreissena polymorpha: A Resource for Invasive Species Research.</title>
        <authorList>
            <person name="McCartney M.A."/>
            <person name="Auch B."/>
            <person name="Kono T."/>
            <person name="Mallez S."/>
            <person name="Zhang Y."/>
            <person name="Obille A."/>
            <person name="Becker A."/>
            <person name="Abrahante J.E."/>
            <person name="Garbe J."/>
            <person name="Badalamenti J.P."/>
            <person name="Herman A."/>
            <person name="Mangelson H."/>
            <person name="Liachko I."/>
            <person name="Sullivan S."/>
            <person name="Sone E.D."/>
            <person name="Koren S."/>
            <person name="Silverstein K.A.T."/>
            <person name="Beckman K.B."/>
            <person name="Gohl D.M."/>
        </authorList>
    </citation>
    <scope>NUCLEOTIDE SEQUENCE</scope>
    <source>
        <strain evidence="1">Duluth1</strain>
        <tissue evidence="1">Whole animal</tissue>
    </source>
</reference>
<dbReference type="Proteomes" id="UP000828390">
    <property type="component" value="Unassembled WGS sequence"/>
</dbReference>
<keyword evidence="2" id="KW-1185">Reference proteome</keyword>
<organism evidence="1 2">
    <name type="scientific">Dreissena polymorpha</name>
    <name type="common">Zebra mussel</name>
    <name type="synonym">Mytilus polymorpha</name>
    <dbReference type="NCBI Taxonomy" id="45954"/>
    <lineage>
        <taxon>Eukaryota</taxon>
        <taxon>Metazoa</taxon>
        <taxon>Spiralia</taxon>
        <taxon>Lophotrochozoa</taxon>
        <taxon>Mollusca</taxon>
        <taxon>Bivalvia</taxon>
        <taxon>Autobranchia</taxon>
        <taxon>Heteroconchia</taxon>
        <taxon>Euheterodonta</taxon>
        <taxon>Imparidentia</taxon>
        <taxon>Neoheterodontei</taxon>
        <taxon>Myida</taxon>
        <taxon>Dreissenoidea</taxon>
        <taxon>Dreissenidae</taxon>
        <taxon>Dreissena</taxon>
    </lineage>
</organism>
<name>A0A9D3YES3_DREPO</name>
<protein>
    <submittedName>
        <fullName evidence="1">Uncharacterized protein</fullName>
    </submittedName>
</protein>
<sequence>MQGMCLRRRGLGNLTTLKFLEKAEGQFYVTEVNMIALSPEESTLWFDSQLKDIEEDEDETVYTEDRSRVPLWLVKPIPSKQTSPSQAFAFLKRPNLRGLTRSSRR</sequence>
<proteinExistence type="predicted"/>
<reference evidence="1" key="2">
    <citation type="submission" date="2020-11" db="EMBL/GenBank/DDBJ databases">
        <authorList>
            <person name="McCartney M.A."/>
            <person name="Auch B."/>
            <person name="Kono T."/>
            <person name="Mallez S."/>
            <person name="Becker A."/>
            <person name="Gohl D.M."/>
            <person name="Silverstein K.A.T."/>
            <person name="Koren S."/>
            <person name="Bechman K.B."/>
            <person name="Herman A."/>
            <person name="Abrahante J.E."/>
            <person name="Garbe J."/>
        </authorList>
    </citation>
    <scope>NUCLEOTIDE SEQUENCE</scope>
    <source>
        <strain evidence="1">Duluth1</strain>
        <tissue evidence="1">Whole animal</tissue>
    </source>
</reference>
<dbReference type="EMBL" id="JAIWYP010000015">
    <property type="protein sequence ID" value="KAH3699367.1"/>
    <property type="molecule type" value="Genomic_DNA"/>
</dbReference>
<comment type="caution">
    <text evidence="1">The sequence shown here is derived from an EMBL/GenBank/DDBJ whole genome shotgun (WGS) entry which is preliminary data.</text>
</comment>
<evidence type="ECO:0000313" key="2">
    <source>
        <dbReference type="Proteomes" id="UP000828390"/>
    </source>
</evidence>
<dbReference type="AlphaFoldDB" id="A0A9D3YES3"/>